<comment type="caution">
    <text evidence="1">The sequence shown here is derived from an EMBL/GenBank/DDBJ whole genome shotgun (WGS) entry which is preliminary data.</text>
</comment>
<reference evidence="1 2" key="2">
    <citation type="journal article" date="2022" name="Mol. Ecol. Resour.">
        <title>The genomes of chicory, endive, great burdock and yacon provide insights into Asteraceae paleo-polyploidization history and plant inulin production.</title>
        <authorList>
            <person name="Fan W."/>
            <person name="Wang S."/>
            <person name="Wang H."/>
            <person name="Wang A."/>
            <person name="Jiang F."/>
            <person name="Liu H."/>
            <person name="Zhao H."/>
            <person name="Xu D."/>
            <person name="Zhang Y."/>
        </authorList>
    </citation>
    <scope>NUCLEOTIDE SEQUENCE [LARGE SCALE GENOMIC DNA]</scope>
    <source>
        <strain evidence="2">cv. Punajuju</strain>
        <tissue evidence="1">Leaves</tissue>
    </source>
</reference>
<evidence type="ECO:0000313" key="1">
    <source>
        <dbReference type="EMBL" id="KAI3792367.1"/>
    </source>
</evidence>
<sequence>MLGFLKSLSRTVHEERCQDPEPSNGGDDGSHGVDDGDGGGCEPTSLTVWRKSLFVGCSGFTVINSDGELVYRVDNYGCRRRQEVVLMDASGKPILTVSRSKVFEGEILSKKQKPICCARKYVDILRRNKLKKLAQVYRSPYDGKTRVYVIEGSYMNRSCKVLDESRNVLVEIRRKETTTKGVSLGLEVFVLVVNRGFDSGLAMAMVLLLDQMSL</sequence>
<dbReference type="Proteomes" id="UP001055811">
    <property type="component" value="Linkage Group LG01"/>
</dbReference>
<organism evidence="1 2">
    <name type="scientific">Cichorium intybus</name>
    <name type="common">Chicory</name>
    <dbReference type="NCBI Taxonomy" id="13427"/>
    <lineage>
        <taxon>Eukaryota</taxon>
        <taxon>Viridiplantae</taxon>
        <taxon>Streptophyta</taxon>
        <taxon>Embryophyta</taxon>
        <taxon>Tracheophyta</taxon>
        <taxon>Spermatophyta</taxon>
        <taxon>Magnoliopsida</taxon>
        <taxon>eudicotyledons</taxon>
        <taxon>Gunneridae</taxon>
        <taxon>Pentapetalae</taxon>
        <taxon>asterids</taxon>
        <taxon>campanulids</taxon>
        <taxon>Asterales</taxon>
        <taxon>Asteraceae</taxon>
        <taxon>Cichorioideae</taxon>
        <taxon>Cichorieae</taxon>
        <taxon>Cichoriinae</taxon>
        <taxon>Cichorium</taxon>
    </lineage>
</organism>
<accession>A0ACB9H9H3</accession>
<reference evidence="2" key="1">
    <citation type="journal article" date="2022" name="Mol. Ecol. Resour.">
        <title>The genomes of chicory, endive, great burdock and yacon provide insights into Asteraceae palaeo-polyploidization history and plant inulin production.</title>
        <authorList>
            <person name="Fan W."/>
            <person name="Wang S."/>
            <person name="Wang H."/>
            <person name="Wang A."/>
            <person name="Jiang F."/>
            <person name="Liu H."/>
            <person name="Zhao H."/>
            <person name="Xu D."/>
            <person name="Zhang Y."/>
        </authorList>
    </citation>
    <scope>NUCLEOTIDE SEQUENCE [LARGE SCALE GENOMIC DNA]</scope>
    <source>
        <strain evidence="2">cv. Punajuju</strain>
    </source>
</reference>
<name>A0ACB9H9H3_CICIN</name>
<keyword evidence="2" id="KW-1185">Reference proteome</keyword>
<dbReference type="EMBL" id="CM042009">
    <property type="protein sequence ID" value="KAI3792367.1"/>
    <property type="molecule type" value="Genomic_DNA"/>
</dbReference>
<protein>
    <submittedName>
        <fullName evidence="1">Uncharacterized protein</fullName>
    </submittedName>
</protein>
<proteinExistence type="predicted"/>
<evidence type="ECO:0000313" key="2">
    <source>
        <dbReference type="Proteomes" id="UP001055811"/>
    </source>
</evidence>
<gene>
    <name evidence="1" type="ORF">L2E82_06244</name>
</gene>